<dbReference type="Proteomes" id="UP001610446">
    <property type="component" value="Unassembled WGS sequence"/>
</dbReference>
<gene>
    <name evidence="1" type="ORF">BJY01DRAFT_29248</name>
</gene>
<dbReference type="EMBL" id="JBFXLU010000137">
    <property type="protein sequence ID" value="KAL2839120.1"/>
    <property type="molecule type" value="Genomic_DNA"/>
</dbReference>
<reference evidence="1 2" key="1">
    <citation type="submission" date="2024-07" db="EMBL/GenBank/DDBJ databases">
        <title>Section-level genome sequencing and comparative genomics of Aspergillus sections Usti and Cavernicolus.</title>
        <authorList>
            <consortium name="Lawrence Berkeley National Laboratory"/>
            <person name="Nybo J.L."/>
            <person name="Vesth T.C."/>
            <person name="Theobald S."/>
            <person name="Frisvad J.C."/>
            <person name="Larsen T.O."/>
            <person name="Kjaerboelling I."/>
            <person name="Rothschild-Mancinelli K."/>
            <person name="Lyhne E.K."/>
            <person name="Kogle M.E."/>
            <person name="Barry K."/>
            <person name="Clum A."/>
            <person name="Na H."/>
            <person name="Ledsgaard L."/>
            <person name="Lin J."/>
            <person name="Lipzen A."/>
            <person name="Kuo A."/>
            <person name="Riley R."/>
            <person name="Mondo S."/>
            <person name="Labutti K."/>
            <person name="Haridas S."/>
            <person name="Pangalinan J."/>
            <person name="Salamov A.A."/>
            <person name="Simmons B.A."/>
            <person name="Magnuson J.K."/>
            <person name="Chen J."/>
            <person name="Drula E."/>
            <person name="Henrissat B."/>
            <person name="Wiebenga A."/>
            <person name="Lubbers R.J."/>
            <person name="Gomes A.C."/>
            <person name="Makela M.R."/>
            <person name="Stajich J."/>
            <person name="Grigoriev I.V."/>
            <person name="Mortensen U.H."/>
            <person name="De Vries R.P."/>
            <person name="Baker S.E."/>
            <person name="Andersen M.R."/>
        </authorList>
    </citation>
    <scope>NUCLEOTIDE SEQUENCE [LARGE SCALE GENOMIC DNA]</scope>
    <source>
        <strain evidence="1 2">CBS 123904</strain>
    </source>
</reference>
<proteinExistence type="predicted"/>
<keyword evidence="2" id="KW-1185">Reference proteome</keyword>
<name>A0ABR4JGK8_9EURO</name>
<organism evidence="1 2">
    <name type="scientific">Aspergillus pseudoustus</name>
    <dbReference type="NCBI Taxonomy" id="1810923"/>
    <lineage>
        <taxon>Eukaryota</taxon>
        <taxon>Fungi</taxon>
        <taxon>Dikarya</taxon>
        <taxon>Ascomycota</taxon>
        <taxon>Pezizomycotina</taxon>
        <taxon>Eurotiomycetes</taxon>
        <taxon>Eurotiomycetidae</taxon>
        <taxon>Eurotiales</taxon>
        <taxon>Aspergillaceae</taxon>
        <taxon>Aspergillus</taxon>
        <taxon>Aspergillus subgen. Nidulantes</taxon>
    </lineage>
</organism>
<evidence type="ECO:0000313" key="2">
    <source>
        <dbReference type="Proteomes" id="UP001610446"/>
    </source>
</evidence>
<sequence>MDGAAWMWEPVSECQNSKGDYVCHQPSTSLDKRLLTRLNHSRLAFQPTLSSKSSIQSTPRNFHPGTGSTIHRTSWWRFNGRSPISYWIRRFYPDLIFEVQDLVNEGRRVDWMVLCLELEALFINQHWYCNSGLRRRKEIIDLARGVKPVTDRLIKEKKERMHAMKVNGC</sequence>
<accession>A0ABR4JGK8</accession>
<comment type="caution">
    <text evidence="1">The sequence shown here is derived from an EMBL/GenBank/DDBJ whole genome shotgun (WGS) entry which is preliminary data.</text>
</comment>
<evidence type="ECO:0000313" key="1">
    <source>
        <dbReference type="EMBL" id="KAL2839120.1"/>
    </source>
</evidence>
<protein>
    <submittedName>
        <fullName evidence="1">Uncharacterized protein</fullName>
    </submittedName>
</protein>